<comment type="caution">
    <text evidence="1">The sequence shown here is derived from an EMBL/GenBank/DDBJ whole genome shotgun (WGS) entry which is preliminary data.</text>
</comment>
<accession>A0A4Y7SPG0</accession>
<reference evidence="1 2" key="1">
    <citation type="journal article" date="2019" name="Nat. Ecol. Evol.">
        <title>Megaphylogeny resolves global patterns of mushroom evolution.</title>
        <authorList>
            <person name="Varga T."/>
            <person name="Krizsan K."/>
            <person name="Foldi C."/>
            <person name="Dima B."/>
            <person name="Sanchez-Garcia M."/>
            <person name="Sanchez-Ramirez S."/>
            <person name="Szollosi G.J."/>
            <person name="Szarkandi J.G."/>
            <person name="Papp V."/>
            <person name="Albert L."/>
            <person name="Andreopoulos W."/>
            <person name="Angelini C."/>
            <person name="Antonin V."/>
            <person name="Barry K.W."/>
            <person name="Bougher N.L."/>
            <person name="Buchanan P."/>
            <person name="Buyck B."/>
            <person name="Bense V."/>
            <person name="Catcheside P."/>
            <person name="Chovatia M."/>
            <person name="Cooper J."/>
            <person name="Damon W."/>
            <person name="Desjardin D."/>
            <person name="Finy P."/>
            <person name="Geml J."/>
            <person name="Haridas S."/>
            <person name="Hughes K."/>
            <person name="Justo A."/>
            <person name="Karasinski D."/>
            <person name="Kautmanova I."/>
            <person name="Kiss B."/>
            <person name="Kocsube S."/>
            <person name="Kotiranta H."/>
            <person name="LaButti K.M."/>
            <person name="Lechner B.E."/>
            <person name="Liimatainen K."/>
            <person name="Lipzen A."/>
            <person name="Lukacs Z."/>
            <person name="Mihaltcheva S."/>
            <person name="Morgado L.N."/>
            <person name="Niskanen T."/>
            <person name="Noordeloos M.E."/>
            <person name="Ohm R.A."/>
            <person name="Ortiz-Santana B."/>
            <person name="Ovrebo C."/>
            <person name="Racz N."/>
            <person name="Riley R."/>
            <person name="Savchenko A."/>
            <person name="Shiryaev A."/>
            <person name="Soop K."/>
            <person name="Spirin V."/>
            <person name="Szebenyi C."/>
            <person name="Tomsovsky M."/>
            <person name="Tulloss R.E."/>
            <person name="Uehling J."/>
            <person name="Grigoriev I.V."/>
            <person name="Vagvolgyi C."/>
            <person name="Papp T."/>
            <person name="Martin F.M."/>
            <person name="Miettinen O."/>
            <person name="Hibbett D.S."/>
            <person name="Nagy L.G."/>
        </authorList>
    </citation>
    <scope>NUCLEOTIDE SEQUENCE [LARGE SCALE GENOMIC DNA]</scope>
    <source>
        <strain evidence="1 2">FP101781</strain>
    </source>
</reference>
<gene>
    <name evidence="1" type="ORF">FA13DRAFT_1739989</name>
</gene>
<sequence>MRAAVRQRRLVATRGWGGETRTLRKHDVFRGFPQILEQDDARCNSYADVDESWGIRAGLRDFFNPLDLRHNGGSISRE</sequence>
<evidence type="ECO:0000313" key="1">
    <source>
        <dbReference type="EMBL" id="TEB23538.1"/>
    </source>
</evidence>
<evidence type="ECO:0000313" key="2">
    <source>
        <dbReference type="Proteomes" id="UP000298030"/>
    </source>
</evidence>
<proteinExistence type="predicted"/>
<organism evidence="1 2">
    <name type="scientific">Coprinellus micaceus</name>
    <name type="common">Glistening ink-cap mushroom</name>
    <name type="synonym">Coprinus micaceus</name>
    <dbReference type="NCBI Taxonomy" id="71717"/>
    <lineage>
        <taxon>Eukaryota</taxon>
        <taxon>Fungi</taxon>
        <taxon>Dikarya</taxon>
        <taxon>Basidiomycota</taxon>
        <taxon>Agaricomycotina</taxon>
        <taxon>Agaricomycetes</taxon>
        <taxon>Agaricomycetidae</taxon>
        <taxon>Agaricales</taxon>
        <taxon>Agaricineae</taxon>
        <taxon>Psathyrellaceae</taxon>
        <taxon>Coprinellus</taxon>
    </lineage>
</organism>
<dbReference type="EMBL" id="QPFP01000077">
    <property type="protein sequence ID" value="TEB23538.1"/>
    <property type="molecule type" value="Genomic_DNA"/>
</dbReference>
<dbReference type="Proteomes" id="UP000298030">
    <property type="component" value="Unassembled WGS sequence"/>
</dbReference>
<name>A0A4Y7SPG0_COPMI</name>
<protein>
    <submittedName>
        <fullName evidence="1">Uncharacterized protein</fullName>
    </submittedName>
</protein>
<dbReference type="AlphaFoldDB" id="A0A4Y7SPG0"/>
<keyword evidence="2" id="KW-1185">Reference proteome</keyword>